<organism evidence="2 3">
    <name type="scientific">Gracilariopsis chorda</name>
    <dbReference type="NCBI Taxonomy" id="448386"/>
    <lineage>
        <taxon>Eukaryota</taxon>
        <taxon>Rhodophyta</taxon>
        <taxon>Florideophyceae</taxon>
        <taxon>Rhodymeniophycidae</taxon>
        <taxon>Gracilariales</taxon>
        <taxon>Gracilariaceae</taxon>
        <taxon>Gracilariopsis</taxon>
    </lineage>
</organism>
<accession>A0A2V3IK99</accession>
<evidence type="ECO:0000256" key="1">
    <source>
        <dbReference type="SAM" id="Phobius"/>
    </source>
</evidence>
<proteinExistence type="predicted"/>
<comment type="caution">
    <text evidence="2">The sequence shown here is derived from an EMBL/GenBank/DDBJ whole genome shotgun (WGS) entry which is preliminary data.</text>
</comment>
<keyword evidence="1" id="KW-0812">Transmembrane</keyword>
<keyword evidence="1" id="KW-0472">Membrane</keyword>
<reference evidence="2 3" key="1">
    <citation type="journal article" date="2018" name="Mol. Biol. Evol.">
        <title>Analysis of the draft genome of the red seaweed Gracilariopsis chorda provides insights into genome size evolution in Rhodophyta.</title>
        <authorList>
            <person name="Lee J."/>
            <person name="Yang E.C."/>
            <person name="Graf L."/>
            <person name="Yang J.H."/>
            <person name="Qiu H."/>
            <person name="Zel Zion U."/>
            <person name="Chan C.X."/>
            <person name="Stephens T.G."/>
            <person name="Weber A.P.M."/>
            <person name="Boo G.H."/>
            <person name="Boo S.M."/>
            <person name="Kim K.M."/>
            <person name="Shin Y."/>
            <person name="Jung M."/>
            <person name="Lee S.J."/>
            <person name="Yim H.S."/>
            <person name="Lee J.H."/>
            <person name="Bhattacharya D."/>
            <person name="Yoon H.S."/>
        </authorList>
    </citation>
    <scope>NUCLEOTIDE SEQUENCE [LARGE SCALE GENOMIC DNA]</scope>
    <source>
        <strain evidence="2 3">SKKU-2015</strain>
        <tissue evidence="2">Whole body</tissue>
    </source>
</reference>
<feature type="transmembrane region" description="Helical" evidence="1">
    <location>
        <begin position="20"/>
        <end position="40"/>
    </location>
</feature>
<evidence type="ECO:0000313" key="3">
    <source>
        <dbReference type="Proteomes" id="UP000247409"/>
    </source>
</evidence>
<keyword evidence="1" id="KW-1133">Transmembrane helix</keyword>
<name>A0A2V3IK99_9FLOR</name>
<dbReference type="OrthoDB" id="10349483at2759"/>
<dbReference type="EMBL" id="NBIV01000160">
    <property type="protein sequence ID" value="PXF42491.1"/>
    <property type="molecule type" value="Genomic_DNA"/>
</dbReference>
<gene>
    <name evidence="2" type="ORF">BWQ96_07753</name>
</gene>
<dbReference type="Proteomes" id="UP000247409">
    <property type="component" value="Unassembled WGS sequence"/>
</dbReference>
<keyword evidence="3" id="KW-1185">Reference proteome</keyword>
<dbReference type="AlphaFoldDB" id="A0A2V3IK99"/>
<evidence type="ECO:0000313" key="2">
    <source>
        <dbReference type="EMBL" id="PXF42491.1"/>
    </source>
</evidence>
<sequence length="222" mass="24656">MSALPDDTALDMLSFALSGPGVFATAAFALSGIALLLSFAEIGQRKNSPSTYFFLRVTLPSSMQVEGPDGTVSNLREGENVLRFRSLEACTTVAKRLEGPDVEYSVLRTTATSIKEVFQYPQKLRAAGSKWPQDLVELRTETDLQARWAEYEQIDAYDDVDKEWSSLMKNMSPIQFTGRPECRLCAGTGKVRCFRCGGVGSREQFQCDCMQGKRACEWCSNQ</sequence>
<protein>
    <submittedName>
        <fullName evidence="2">Uncharacterized protein</fullName>
    </submittedName>
</protein>